<dbReference type="GO" id="GO:0035091">
    <property type="term" value="F:phosphatidylinositol binding"/>
    <property type="evidence" value="ECO:0007669"/>
    <property type="project" value="InterPro"/>
</dbReference>
<dbReference type="InterPro" id="IPR024555">
    <property type="entry name" value="PX-associated"/>
</dbReference>
<dbReference type="InterPro" id="IPR047168">
    <property type="entry name" value="LEC1-like"/>
</dbReference>
<dbReference type="Pfam" id="PF12825">
    <property type="entry name" value="DUF3818"/>
    <property type="match status" value="1"/>
</dbReference>
<dbReference type="PANTHER" id="PTHR47185:SF1">
    <property type="entry name" value="PX DOMAIN-CONTAINING PROTEIN YPR097W"/>
    <property type="match status" value="1"/>
</dbReference>
<feature type="region of interest" description="Disordered" evidence="1">
    <location>
        <begin position="895"/>
        <end position="952"/>
    </location>
</feature>
<dbReference type="FunCoup" id="A0A0C2XKM5">
    <property type="interactions" value="16"/>
</dbReference>
<dbReference type="Gene3D" id="3.30.1520.10">
    <property type="entry name" value="Phox-like domain"/>
    <property type="match status" value="1"/>
</dbReference>
<dbReference type="Pfam" id="PF00787">
    <property type="entry name" value="PX"/>
    <property type="match status" value="1"/>
</dbReference>
<organism evidence="3 4">
    <name type="scientific">Amanita muscaria (strain Koide BX008)</name>
    <dbReference type="NCBI Taxonomy" id="946122"/>
    <lineage>
        <taxon>Eukaryota</taxon>
        <taxon>Fungi</taxon>
        <taxon>Dikarya</taxon>
        <taxon>Basidiomycota</taxon>
        <taxon>Agaricomycotina</taxon>
        <taxon>Agaricomycetes</taxon>
        <taxon>Agaricomycetidae</taxon>
        <taxon>Agaricales</taxon>
        <taxon>Pluteineae</taxon>
        <taxon>Amanitaceae</taxon>
        <taxon>Amanita</taxon>
    </lineage>
</organism>
<dbReference type="CDD" id="cd06869">
    <property type="entry name" value="PX_UP2_fungi"/>
    <property type="match status" value="1"/>
</dbReference>
<accession>A0A0C2XKM5</accession>
<dbReference type="PROSITE" id="PS50195">
    <property type="entry name" value="PX"/>
    <property type="match status" value="1"/>
</dbReference>
<dbReference type="EMBL" id="KN818224">
    <property type="protein sequence ID" value="KIL70036.1"/>
    <property type="molecule type" value="Genomic_DNA"/>
</dbReference>
<evidence type="ECO:0000259" key="2">
    <source>
        <dbReference type="PROSITE" id="PS50195"/>
    </source>
</evidence>
<feature type="compositionally biased region" description="Basic and acidic residues" evidence="1">
    <location>
        <begin position="938"/>
        <end position="952"/>
    </location>
</feature>
<reference evidence="3 4" key="1">
    <citation type="submission" date="2014-04" db="EMBL/GenBank/DDBJ databases">
        <title>Evolutionary Origins and Diversification of the Mycorrhizal Mutualists.</title>
        <authorList>
            <consortium name="DOE Joint Genome Institute"/>
            <consortium name="Mycorrhizal Genomics Consortium"/>
            <person name="Kohler A."/>
            <person name="Kuo A."/>
            <person name="Nagy L.G."/>
            <person name="Floudas D."/>
            <person name="Copeland A."/>
            <person name="Barry K.W."/>
            <person name="Cichocki N."/>
            <person name="Veneault-Fourrey C."/>
            <person name="LaButti K."/>
            <person name="Lindquist E.A."/>
            <person name="Lipzen A."/>
            <person name="Lundell T."/>
            <person name="Morin E."/>
            <person name="Murat C."/>
            <person name="Riley R."/>
            <person name="Ohm R."/>
            <person name="Sun H."/>
            <person name="Tunlid A."/>
            <person name="Henrissat B."/>
            <person name="Grigoriev I.V."/>
            <person name="Hibbett D.S."/>
            <person name="Martin F."/>
        </authorList>
    </citation>
    <scope>NUCLEOTIDE SEQUENCE [LARGE SCALE GENOMIC DNA]</scope>
    <source>
        <strain evidence="3 4">Koide BX008</strain>
    </source>
</reference>
<name>A0A0C2XKM5_AMAMK</name>
<dbReference type="InterPro" id="IPR036871">
    <property type="entry name" value="PX_dom_sf"/>
</dbReference>
<dbReference type="OrthoDB" id="2117459at2759"/>
<evidence type="ECO:0000313" key="3">
    <source>
        <dbReference type="EMBL" id="KIL70036.1"/>
    </source>
</evidence>
<dbReference type="AlphaFoldDB" id="A0A0C2XKM5"/>
<feature type="compositionally biased region" description="Polar residues" evidence="1">
    <location>
        <begin position="912"/>
        <end position="924"/>
    </location>
</feature>
<dbReference type="InterPro" id="IPR001683">
    <property type="entry name" value="PX_dom"/>
</dbReference>
<feature type="region of interest" description="Disordered" evidence="1">
    <location>
        <begin position="796"/>
        <end position="857"/>
    </location>
</feature>
<feature type="compositionally biased region" description="Polar residues" evidence="1">
    <location>
        <begin position="844"/>
        <end position="855"/>
    </location>
</feature>
<sequence>MDLTPIRAHYLKKALIQLQFREELDHLTIPDPSVPNISTLSYLGPPFAPPPKNAPRRDLPFLRYIFRQFFLTFPFLNAAPKDFYFAKLQPFVASILARQFASEDALDWDAEPKPDDPKRRSRIVAKLERSLAMILGAATKLVEPEQVVRLSQSDLDKLEKLSKRRVRVKKEDVFDVNIVCVRTVVDRGRVRSRVHEEFIVRTRRPGYKDTFVSRRHGDFRALAKELAKAHSDEQIRQPPAKDKSLVNVPSTTTSPISPAFSDDIHSDGPGSPALTVEPSRLAREKNRLTLRAYLHSLMFNSVIASSPVLRSFLLSGPTTLTEEEQDDARRREEADRMRDDGRKRFAKEIATRVDALRGAIKSVKGDIMGKDGLSRVFGTIKEHPNINDLPDNYKSVIEWARISLASTIFHHYIASDDASETFAGLKRIHGLMPYFMLKTTLKISNPIGMIRSILDLFLAQPFGGKSLLQRMFTGSLSEEVRVLQEQIEAVKDKVDDPMMCTKVHQYVYASRDVQELFKVDAASDNMHVITTVLRSAEEPVLSRPQMNRLARAHRAHTAYLKCRASLQDSDDDDGPQDDDAWLIEDLKVLAHLYSRLRDREQLIGLIFEGTTADLLKDIITIFYAPLAQVYKAASIADSLGDLQNFINDMIKTVEQVEELSQEDPHRTVQVFIDLVQRHEQSFYYFVHKVHAKGEGLFDNLMRWIELFLTVFRDGLGEPISLDLLLPHTGKERQDILEEIDKVALYHYKLKLLHEDKLRRRFGKAQGQNEADAEDKATEALVNDAVGEISFGELGQVDADDYAAEDSDSGDESSEYDTYSSSEDTESSDGRETEESLAKVRHEGQQSPRSPRTQHSIARAKTIVVAGTKVDPQPSGIRKSLSTKSLRSIASLSNVRRSRDATPVPPLPLSLNALCTSPPISNLTQSKSPSPPRTRKSARSKEQKRREPLKPPKLEYIPKLLPVFVEMIRGLLQPR</sequence>
<proteinExistence type="predicted"/>
<feature type="compositionally biased region" description="Acidic residues" evidence="1">
    <location>
        <begin position="797"/>
        <end position="814"/>
    </location>
</feature>
<keyword evidence="4" id="KW-1185">Reference proteome</keyword>
<dbReference type="Proteomes" id="UP000054549">
    <property type="component" value="Unassembled WGS sequence"/>
</dbReference>
<gene>
    <name evidence="3" type="ORF">M378DRAFT_183641</name>
</gene>
<evidence type="ECO:0000256" key="1">
    <source>
        <dbReference type="SAM" id="MobiDB-lite"/>
    </source>
</evidence>
<feature type="compositionally biased region" description="Basic and acidic residues" evidence="1">
    <location>
        <begin position="327"/>
        <end position="339"/>
    </location>
</feature>
<feature type="compositionally biased region" description="Polar residues" evidence="1">
    <location>
        <begin position="247"/>
        <end position="256"/>
    </location>
</feature>
<dbReference type="SUPFAM" id="SSF64268">
    <property type="entry name" value="PX domain"/>
    <property type="match status" value="1"/>
</dbReference>
<dbReference type="InParanoid" id="A0A0C2XKM5"/>
<feature type="compositionally biased region" description="Basic and acidic residues" evidence="1">
    <location>
        <begin position="827"/>
        <end position="843"/>
    </location>
</feature>
<protein>
    <recommendedName>
        <fullName evidence="2">PX domain-containing protein</fullName>
    </recommendedName>
</protein>
<evidence type="ECO:0000313" key="4">
    <source>
        <dbReference type="Proteomes" id="UP000054549"/>
    </source>
</evidence>
<dbReference type="STRING" id="946122.A0A0C2XKM5"/>
<feature type="region of interest" description="Disordered" evidence="1">
    <location>
        <begin position="320"/>
        <end position="339"/>
    </location>
</feature>
<dbReference type="InterPro" id="IPR024554">
    <property type="entry name" value="LEC1-like_C"/>
</dbReference>
<feature type="domain" description="PX" evidence="2">
    <location>
        <begin position="176"/>
        <end position="320"/>
    </location>
</feature>
<dbReference type="HOGENOM" id="CLU_007739_0_0_1"/>
<feature type="compositionally biased region" description="Basic and acidic residues" evidence="1">
    <location>
        <begin position="229"/>
        <end position="244"/>
    </location>
</feature>
<feature type="region of interest" description="Disordered" evidence="1">
    <location>
        <begin position="229"/>
        <end position="275"/>
    </location>
</feature>
<dbReference type="PANTHER" id="PTHR47185">
    <property type="entry name" value="PX DOMAIN-CONTAINING PROTEIN YPR097W"/>
    <property type="match status" value="1"/>
</dbReference>
<dbReference type="Pfam" id="PF12828">
    <property type="entry name" value="PXB"/>
    <property type="match status" value="1"/>
</dbReference>